<evidence type="ECO:0000313" key="1">
    <source>
        <dbReference type="EMBL" id="GFQ96756.1"/>
    </source>
</evidence>
<dbReference type="OrthoDB" id="6437692at2759"/>
<dbReference type="Proteomes" id="UP000887116">
    <property type="component" value="Unassembled WGS sequence"/>
</dbReference>
<gene>
    <name evidence="1" type="primary">NCL1_30578</name>
    <name evidence="1" type="ORF">TNCT_293251</name>
</gene>
<reference evidence="1" key="1">
    <citation type="submission" date="2020-07" db="EMBL/GenBank/DDBJ databases">
        <title>Multicomponent nature underlies the extraordinary mechanical properties of spider dragline silk.</title>
        <authorList>
            <person name="Kono N."/>
            <person name="Nakamura H."/>
            <person name="Mori M."/>
            <person name="Yoshida Y."/>
            <person name="Ohtoshi R."/>
            <person name="Malay A.D."/>
            <person name="Moran D.A.P."/>
            <person name="Tomita M."/>
            <person name="Numata K."/>
            <person name="Arakawa K."/>
        </authorList>
    </citation>
    <scope>NUCLEOTIDE SEQUENCE</scope>
</reference>
<proteinExistence type="predicted"/>
<accession>A0A8X6L600</accession>
<sequence>MYGPQQCIKSLKHSVRLCLPIIKAYASRIRKGNLRVLQFFMDCVGSDFKSCNEKTRKYFLEIMNQNVIGRAHLIVDNMESLKECTEMVDKTKLDKCAPGMLDFLMKVSSGELIITEELMKVSDCSCVLDALSVCNALAHEMITELLQNFLNRSLCPVKYLTIPPPTPLKSGTARLAKPDWQVPRG</sequence>
<keyword evidence="2" id="KW-1185">Reference proteome</keyword>
<dbReference type="EMBL" id="BMAO01004757">
    <property type="protein sequence ID" value="GFQ96756.1"/>
    <property type="molecule type" value="Genomic_DNA"/>
</dbReference>
<evidence type="ECO:0000313" key="2">
    <source>
        <dbReference type="Proteomes" id="UP000887116"/>
    </source>
</evidence>
<dbReference type="AlphaFoldDB" id="A0A8X6L600"/>
<organism evidence="1 2">
    <name type="scientific">Trichonephila clavata</name>
    <name type="common">Joro spider</name>
    <name type="synonym">Nephila clavata</name>
    <dbReference type="NCBI Taxonomy" id="2740835"/>
    <lineage>
        <taxon>Eukaryota</taxon>
        <taxon>Metazoa</taxon>
        <taxon>Ecdysozoa</taxon>
        <taxon>Arthropoda</taxon>
        <taxon>Chelicerata</taxon>
        <taxon>Arachnida</taxon>
        <taxon>Araneae</taxon>
        <taxon>Araneomorphae</taxon>
        <taxon>Entelegynae</taxon>
        <taxon>Araneoidea</taxon>
        <taxon>Nephilidae</taxon>
        <taxon>Trichonephila</taxon>
    </lineage>
</organism>
<comment type="caution">
    <text evidence="1">The sequence shown here is derived from an EMBL/GenBank/DDBJ whole genome shotgun (WGS) entry which is preliminary data.</text>
</comment>
<protein>
    <submittedName>
        <fullName evidence="1">Uncharacterized protein</fullName>
    </submittedName>
</protein>
<name>A0A8X6L600_TRICU</name>